<dbReference type="CTD" id="91624"/>
<evidence type="ECO:0000256" key="9">
    <source>
        <dbReference type="ARBA" id="ARBA00023212"/>
    </source>
</evidence>
<dbReference type="PANTHER" id="PTHR21508:SF4">
    <property type="entry name" value="MITOGUARDIN 2"/>
    <property type="match status" value="1"/>
</dbReference>
<keyword evidence="7" id="KW-0965">Cell junction</keyword>
<evidence type="ECO:0000259" key="16">
    <source>
        <dbReference type="PROSITE" id="PS50835"/>
    </source>
</evidence>
<dbReference type="PROSITE" id="PS50835">
    <property type="entry name" value="IG_LIKE"/>
    <property type="match status" value="1"/>
</dbReference>
<organism evidence="18 19">
    <name type="scientific">Canis lupus familiaris</name>
    <name type="common">Dog</name>
    <name type="synonym">Canis familiaris</name>
    <dbReference type="NCBI Taxonomy" id="9615"/>
    <lineage>
        <taxon>Eukaryota</taxon>
        <taxon>Metazoa</taxon>
        <taxon>Chordata</taxon>
        <taxon>Craniata</taxon>
        <taxon>Vertebrata</taxon>
        <taxon>Euteleostomi</taxon>
        <taxon>Mammalia</taxon>
        <taxon>Eutheria</taxon>
        <taxon>Laurasiatheria</taxon>
        <taxon>Carnivora</taxon>
        <taxon>Caniformia</taxon>
        <taxon>Canidae</taxon>
        <taxon>Canis</taxon>
    </lineage>
</organism>
<dbReference type="Gene3D" id="2.60.40.10">
    <property type="entry name" value="Immunoglobulins"/>
    <property type="match status" value="1"/>
</dbReference>
<dbReference type="InterPro" id="IPR013098">
    <property type="entry name" value="Ig_I-set"/>
</dbReference>
<dbReference type="Proteomes" id="UP000694542">
    <property type="component" value="Chromosome 6"/>
</dbReference>
<dbReference type="Ensembl" id="ENSCAFT00030016361.1">
    <property type="protein sequence ID" value="ENSCAFP00030014291.1"/>
    <property type="gene ID" value="ENSCAFG00030008800.1"/>
</dbReference>
<dbReference type="PANTHER" id="PTHR21508">
    <property type="entry name" value="MITOGUARDIN"/>
    <property type="match status" value="1"/>
</dbReference>
<dbReference type="SUPFAM" id="SSF48726">
    <property type="entry name" value="Immunoglobulin"/>
    <property type="match status" value="1"/>
</dbReference>
<dbReference type="OrthoDB" id="8880065at2759"/>
<evidence type="ECO:0000256" key="1">
    <source>
        <dbReference type="ARBA" id="ARBA00004216"/>
    </source>
</evidence>
<keyword evidence="5" id="KW-0963">Cytoplasm</keyword>
<proteinExistence type="predicted"/>
<dbReference type="GO" id="GO:0005856">
    <property type="term" value="C:cytoskeleton"/>
    <property type="evidence" value="ECO:0007669"/>
    <property type="project" value="UniProtKB-SubCell"/>
</dbReference>
<feature type="compositionally biased region" description="Basic and acidic residues" evidence="15">
    <location>
        <begin position="237"/>
        <end position="275"/>
    </location>
</feature>
<evidence type="ECO:0000256" key="10">
    <source>
        <dbReference type="ARBA" id="ARBA00023319"/>
    </source>
</evidence>
<keyword evidence="9" id="KW-0206">Cytoskeleton</keyword>
<dbReference type="Pfam" id="PF07679">
    <property type="entry name" value="I-set"/>
    <property type="match status" value="1"/>
</dbReference>
<evidence type="ECO:0000256" key="3">
    <source>
        <dbReference type="ARBA" id="ARBA00004536"/>
    </source>
</evidence>
<evidence type="ECO:0000256" key="14">
    <source>
        <dbReference type="SAM" id="Coils"/>
    </source>
</evidence>
<dbReference type="InterPro" id="IPR013783">
    <property type="entry name" value="Ig-like_fold"/>
</dbReference>
<feature type="region of interest" description="Disordered" evidence="15">
    <location>
        <begin position="536"/>
        <end position="571"/>
    </location>
</feature>
<feature type="region of interest" description="Disordered" evidence="15">
    <location>
        <begin position="237"/>
        <end position="290"/>
    </location>
</feature>
<feature type="domain" description="Ig-like" evidence="16">
    <location>
        <begin position="569"/>
        <end position="657"/>
    </location>
</feature>
<dbReference type="SMART" id="SM00409">
    <property type="entry name" value="IG"/>
    <property type="match status" value="1"/>
</dbReference>
<dbReference type="GO" id="GO:0003779">
    <property type="term" value="F:actin binding"/>
    <property type="evidence" value="ECO:0007669"/>
    <property type="project" value="UniProtKB-KW"/>
</dbReference>
<keyword evidence="14" id="KW-0175">Coiled coil</keyword>
<dbReference type="GeneID" id="100856678"/>
<dbReference type="FunFam" id="2.60.40.10:FF:000164">
    <property type="entry name" value="nexilin isoform X1"/>
    <property type="match status" value="1"/>
</dbReference>
<dbReference type="Ensembl" id="ENSCAFT00040030951.1">
    <property type="protein sequence ID" value="ENSCAFP00040026901.1"/>
    <property type="gene ID" value="ENSCAFG00040016628.1"/>
</dbReference>
<evidence type="ECO:0000256" key="4">
    <source>
        <dbReference type="ARBA" id="ARBA00011385"/>
    </source>
</evidence>
<reference evidence="18" key="3">
    <citation type="submission" date="2025-05" db="UniProtKB">
        <authorList>
            <consortium name="Ensembl"/>
        </authorList>
    </citation>
    <scope>IDENTIFICATION</scope>
</reference>
<name>A0A8C0SV38_CANLF</name>
<evidence type="ECO:0000313" key="18">
    <source>
        <dbReference type="Ensembl" id="ENSCAFP00040026901.1"/>
    </source>
</evidence>
<comment type="subunit">
    <text evidence="4">Interacts with F-actin.</text>
</comment>
<dbReference type="GO" id="GO:0030018">
    <property type="term" value="C:Z disc"/>
    <property type="evidence" value="ECO:0007669"/>
    <property type="project" value="UniProtKB-SubCell"/>
</dbReference>
<keyword evidence="6" id="KW-0597">Phosphoprotein</keyword>
<sequence>MNDISQKAEILLSSSKPVPKTYVPKLGKGDVKDKFEAMQRAREERNQRRSRDEKQRRKEQYIREREWNRRKQEIKEMLASDDEEEVSSKVEKAYVPKLTGTVKGRFAEMEKQRQEEQRKRTEEERRRRIEQDMLEKRKIQRELAKRAEQEGDDSLLVTVVPVKSYKASGKIKKNFEDLEKEREEKEKVKYEEDKRIRYEEQRRSLKEAKCLSLVMDDELESETKKESLSPGKLKLTFEELERQRQENRRRQAEEEARQRLEEEKRAFEEARRQMVNEEEENQDTEKILKGYRPGKLKLSFEEIERQRREDEKRKAEEEARRRIEEEKKAFAEARRSMVVDDDFPEMYKTISQESLTPGKLEINFEELLKQKMEEEKRRTEEERKHKLEMEKQEFEQLRQEMGEEEEEHETFELSREYEELIKLKRSGSIQAKNLKSKFEKIGQLSEKEIQKKIEEERAKRRAIDLEIKEREAENFHEEEDVDVKPAKKSEAPFTHKVNMKARFEQMAKAREEEEQRRIEEQKLLRMQFEQKEIDAALQKKREEEEEEDSGSIMNGSTTEDEEQTRSGAPWFKKPLKNTSVVDSEPVRFTVKVTGEPKPEITWWFEGEILQDGEDYQYIERGETYCLYLPETFPEDEGEYMCKAVNNKGSAASTCILTIETDDY</sequence>
<evidence type="ECO:0000256" key="11">
    <source>
        <dbReference type="ARBA" id="ARBA00058759"/>
    </source>
</evidence>
<evidence type="ECO:0000256" key="2">
    <source>
        <dbReference type="ARBA" id="ARBA00004245"/>
    </source>
</evidence>
<dbReference type="RefSeq" id="XP_038526273.1">
    <property type="nucleotide sequence ID" value="XM_038670345.1"/>
</dbReference>
<evidence type="ECO:0000256" key="15">
    <source>
        <dbReference type="SAM" id="MobiDB-lite"/>
    </source>
</evidence>
<evidence type="ECO:0000256" key="13">
    <source>
        <dbReference type="ARBA" id="ARBA00083857"/>
    </source>
</evidence>
<dbReference type="RefSeq" id="XP_005622102.1">
    <property type="nucleotide sequence ID" value="XM_005622045.4"/>
</dbReference>
<dbReference type="RefSeq" id="XP_038397533.1">
    <property type="nucleotide sequence ID" value="XM_038541605.1"/>
</dbReference>
<keyword evidence="8" id="KW-0009">Actin-binding</keyword>
<gene>
    <name evidence="18" type="primary">NEXN</name>
</gene>
<dbReference type="GO" id="GO:0005912">
    <property type="term" value="C:adherens junction"/>
    <property type="evidence" value="ECO:0007669"/>
    <property type="project" value="UniProtKB-SubCell"/>
</dbReference>
<dbReference type="InterPro" id="IPR003599">
    <property type="entry name" value="Ig_sub"/>
</dbReference>
<protein>
    <recommendedName>
        <fullName evidence="12">Nexilin</fullName>
    </recommendedName>
    <alternativeName>
        <fullName evidence="13">F-actin-binding protein</fullName>
    </alternativeName>
</protein>
<feature type="region of interest" description="Disordered" evidence="15">
    <location>
        <begin position="1"/>
        <end position="65"/>
    </location>
</feature>
<comment type="subcellular location">
    <subcellularLocation>
        <location evidence="3">Cell junction</location>
        <location evidence="3">Adherens junction</location>
    </subcellularLocation>
    <subcellularLocation>
        <location evidence="2">Cytoplasm</location>
        <location evidence="2">Cytoskeleton</location>
    </subcellularLocation>
    <subcellularLocation>
        <location evidence="1">Cytoplasm</location>
        <location evidence="1">Myofibril</location>
        <location evidence="1">Sarcomere</location>
        <location evidence="1">Z line</location>
    </subcellularLocation>
</comment>
<dbReference type="InterPro" id="IPR007110">
    <property type="entry name" value="Ig-like_dom"/>
</dbReference>
<comment type="function">
    <text evidence="11">Involved in regulating cell migration through association with the actin cytoskeleton. Has an essential role in the maintenance of Z line and sarcomere integrity.</text>
</comment>
<feature type="coiled-coil region" evidence="14">
    <location>
        <begin position="362"/>
        <end position="414"/>
    </location>
</feature>
<evidence type="ECO:0000256" key="5">
    <source>
        <dbReference type="ARBA" id="ARBA00022490"/>
    </source>
</evidence>
<evidence type="ECO:0000313" key="19">
    <source>
        <dbReference type="Proteomes" id="UP000694542"/>
    </source>
</evidence>
<evidence type="ECO:0000256" key="6">
    <source>
        <dbReference type="ARBA" id="ARBA00022553"/>
    </source>
</evidence>
<dbReference type="AlphaFoldDB" id="A0A8C0SV38"/>
<keyword evidence="10" id="KW-0393">Immunoglobulin domain</keyword>
<evidence type="ECO:0000256" key="8">
    <source>
        <dbReference type="ARBA" id="ARBA00023203"/>
    </source>
</evidence>
<evidence type="ECO:0000256" key="7">
    <source>
        <dbReference type="ARBA" id="ARBA00022949"/>
    </source>
</evidence>
<dbReference type="InterPro" id="IPR036179">
    <property type="entry name" value="Ig-like_dom_sf"/>
</dbReference>
<evidence type="ECO:0000256" key="12">
    <source>
        <dbReference type="ARBA" id="ARBA00070929"/>
    </source>
</evidence>
<evidence type="ECO:0000313" key="17">
    <source>
        <dbReference type="Ensembl" id="ENSCAFP00030014291.1"/>
    </source>
</evidence>
<dbReference type="Proteomes" id="UP000694429">
    <property type="component" value="Chromosome 6"/>
</dbReference>
<reference evidence="17" key="2">
    <citation type="submission" date="2019-03" db="EMBL/GenBank/DDBJ databases">
        <authorList>
            <person name="Warren W.C."/>
            <person name="Johnson G.S."/>
        </authorList>
    </citation>
    <scope>NUCLEOTIDE SEQUENCE [LARGE SCALE GENOMIC DNA]</scope>
    <source>
        <strain evidence="17">Basenji</strain>
    </source>
</reference>
<feature type="compositionally biased region" description="Basic and acidic residues" evidence="15">
    <location>
        <begin position="27"/>
        <end position="65"/>
    </location>
</feature>
<feature type="region of interest" description="Disordered" evidence="15">
    <location>
        <begin position="105"/>
        <end position="129"/>
    </location>
</feature>
<reference evidence="18" key="1">
    <citation type="submission" date="2018-10" db="EMBL/GenBank/DDBJ databases">
        <title>De novo assembly of a Great Dane genome.</title>
        <authorList>
            <person name="Kidd J.M."/>
            <person name="Pendleton A.L."/>
            <person name="Shen F."/>
            <person name="Emery S."/>
        </authorList>
    </citation>
    <scope>NUCLEOTIDE SEQUENCE [LARGE SCALE GENOMIC DNA]</scope>
    <source>
        <strain evidence="18">Great Dane</strain>
    </source>
</reference>
<accession>A0A8C0SV38</accession>
<feature type="region of interest" description="Disordered" evidence="15">
    <location>
        <begin position="473"/>
        <end position="498"/>
    </location>
</feature>